<dbReference type="Proteomes" id="UP000634136">
    <property type="component" value="Unassembled WGS sequence"/>
</dbReference>
<dbReference type="AlphaFoldDB" id="A0A834TM79"/>
<comment type="caution">
    <text evidence="2">The sequence shown here is derived from an EMBL/GenBank/DDBJ whole genome shotgun (WGS) entry which is preliminary data.</text>
</comment>
<protein>
    <submittedName>
        <fullName evidence="2">Uncharacterized protein</fullName>
    </submittedName>
</protein>
<evidence type="ECO:0000313" key="2">
    <source>
        <dbReference type="EMBL" id="KAF7824027.1"/>
    </source>
</evidence>
<dbReference type="EMBL" id="JAAIUW010000007">
    <property type="protein sequence ID" value="KAF7824027.1"/>
    <property type="molecule type" value="Genomic_DNA"/>
</dbReference>
<keyword evidence="3" id="KW-1185">Reference proteome</keyword>
<sequence length="21" mass="2231">MAATVANDSGQSSERRLHLTS</sequence>
<organism evidence="2 3">
    <name type="scientific">Senna tora</name>
    <dbReference type="NCBI Taxonomy" id="362788"/>
    <lineage>
        <taxon>Eukaryota</taxon>
        <taxon>Viridiplantae</taxon>
        <taxon>Streptophyta</taxon>
        <taxon>Embryophyta</taxon>
        <taxon>Tracheophyta</taxon>
        <taxon>Spermatophyta</taxon>
        <taxon>Magnoliopsida</taxon>
        <taxon>eudicotyledons</taxon>
        <taxon>Gunneridae</taxon>
        <taxon>Pentapetalae</taxon>
        <taxon>rosids</taxon>
        <taxon>fabids</taxon>
        <taxon>Fabales</taxon>
        <taxon>Fabaceae</taxon>
        <taxon>Caesalpinioideae</taxon>
        <taxon>Cassia clade</taxon>
        <taxon>Senna</taxon>
    </lineage>
</organism>
<reference evidence="2" key="1">
    <citation type="submission" date="2020-09" db="EMBL/GenBank/DDBJ databases">
        <title>Genome-Enabled Discovery of Anthraquinone Biosynthesis in Senna tora.</title>
        <authorList>
            <person name="Kang S.-H."/>
            <person name="Pandey R.P."/>
            <person name="Lee C.-M."/>
            <person name="Sim J.-S."/>
            <person name="Jeong J.-T."/>
            <person name="Choi B.-S."/>
            <person name="Jung M."/>
            <person name="Ginzburg D."/>
            <person name="Zhao K."/>
            <person name="Won S.Y."/>
            <person name="Oh T.-J."/>
            <person name="Yu Y."/>
            <person name="Kim N.-H."/>
            <person name="Lee O.R."/>
            <person name="Lee T.-H."/>
            <person name="Bashyal P."/>
            <person name="Kim T.-S."/>
            <person name="Lee W.-H."/>
            <person name="Kawkins C."/>
            <person name="Kim C.-K."/>
            <person name="Kim J.S."/>
            <person name="Ahn B.O."/>
            <person name="Rhee S.Y."/>
            <person name="Sohng J.K."/>
        </authorList>
    </citation>
    <scope>NUCLEOTIDE SEQUENCE</scope>
    <source>
        <tissue evidence="2">Leaf</tissue>
    </source>
</reference>
<accession>A0A834TM79</accession>
<evidence type="ECO:0000256" key="1">
    <source>
        <dbReference type="SAM" id="MobiDB-lite"/>
    </source>
</evidence>
<gene>
    <name evidence="2" type="ORF">G2W53_022171</name>
</gene>
<feature type="region of interest" description="Disordered" evidence="1">
    <location>
        <begin position="1"/>
        <end position="21"/>
    </location>
</feature>
<name>A0A834TM79_9FABA</name>
<feature type="compositionally biased region" description="Polar residues" evidence="1">
    <location>
        <begin position="1"/>
        <end position="12"/>
    </location>
</feature>
<proteinExistence type="predicted"/>
<evidence type="ECO:0000313" key="3">
    <source>
        <dbReference type="Proteomes" id="UP000634136"/>
    </source>
</evidence>